<evidence type="ECO:0000313" key="1">
    <source>
        <dbReference type="EMBL" id="KAI3738254.1"/>
    </source>
</evidence>
<organism evidence="1 2">
    <name type="scientific">Cichorium intybus</name>
    <name type="common">Chicory</name>
    <dbReference type="NCBI Taxonomy" id="13427"/>
    <lineage>
        <taxon>Eukaryota</taxon>
        <taxon>Viridiplantae</taxon>
        <taxon>Streptophyta</taxon>
        <taxon>Embryophyta</taxon>
        <taxon>Tracheophyta</taxon>
        <taxon>Spermatophyta</taxon>
        <taxon>Magnoliopsida</taxon>
        <taxon>eudicotyledons</taxon>
        <taxon>Gunneridae</taxon>
        <taxon>Pentapetalae</taxon>
        <taxon>asterids</taxon>
        <taxon>campanulids</taxon>
        <taxon>Asterales</taxon>
        <taxon>Asteraceae</taxon>
        <taxon>Cichorioideae</taxon>
        <taxon>Cichorieae</taxon>
        <taxon>Cichoriinae</taxon>
        <taxon>Cichorium</taxon>
    </lineage>
</organism>
<keyword evidence="2" id="KW-1185">Reference proteome</keyword>
<dbReference type="EMBL" id="CM042013">
    <property type="protein sequence ID" value="KAI3738254.1"/>
    <property type="molecule type" value="Genomic_DNA"/>
</dbReference>
<sequence>MSPPFIRLASCCSSLVRCSLNLRWKSVRWLAYTTCSDESDWFPDTSVLRHPVEKVGKFKVIETLDQSKRERSSALSFGRQLKESGFKDDVETYMGIVRLLCHSGMDVRLNILFMHVIGREVVGFEMSDLLEALIEEKLIKAVDVLVMVYASVGRQLKRNGLIRNVDTYEILVKGDCEEGCLEQVLDVFEEMKEAGVEPNAFIHSRYIRGLCSIGKTHQAFHLIKILRELNKPIDVFAYSCVIQGFVQESKLQDAEDVLLGEMKVREVVPDADCYGALIVGYYEEGESAKALDLCDEMESRGISSDYVCVRCMIRFLCGVGRLDKALDWFKYRMQSSRVFIDEVTFDLAIDAACQLGKMEDAMELVEGMKCRKTKPWEMHYRTLIDGYCLRGEPWNALYVFQEMMRNGLRPDSTPYHVLARGFQGCGLSLPLSMLFNHL</sequence>
<proteinExistence type="predicted"/>
<dbReference type="Proteomes" id="UP001055811">
    <property type="component" value="Linkage Group LG05"/>
</dbReference>
<name>A0ACB9CVA2_CICIN</name>
<protein>
    <submittedName>
        <fullName evidence="1">Uncharacterized protein</fullName>
    </submittedName>
</protein>
<reference evidence="2" key="1">
    <citation type="journal article" date="2022" name="Mol. Ecol. Resour.">
        <title>The genomes of chicory, endive, great burdock and yacon provide insights into Asteraceae palaeo-polyploidization history and plant inulin production.</title>
        <authorList>
            <person name="Fan W."/>
            <person name="Wang S."/>
            <person name="Wang H."/>
            <person name="Wang A."/>
            <person name="Jiang F."/>
            <person name="Liu H."/>
            <person name="Zhao H."/>
            <person name="Xu D."/>
            <person name="Zhang Y."/>
        </authorList>
    </citation>
    <scope>NUCLEOTIDE SEQUENCE [LARGE SCALE GENOMIC DNA]</scope>
    <source>
        <strain evidence="2">cv. Punajuju</strain>
    </source>
</reference>
<comment type="caution">
    <text evidence="1">The sequence shown here is derived from an EMBL/GenBank/DDBJ whole genome shotgun (WGS) entry which is preliminary data.</text>
</comment>
<evidence type="ECO:0000313" key="2">
    <source>
        <dbReference type="Proteomes" id="UP001055811"/>
    </source>
</evidence>
<reference evidence="1 2" key="2">
    <citation type="journal article" date="2022" name="Mol. Ecol. Resour.">
        <title>The genomes of chicory, endive, great burdock and yacon provide insights into Asteraceae paleo-polyploidization history and plant inulin production.</title>
        <authorList>
            <person name="Fan W."/>
            <person name="Wang S."/>
            <person name="Wang H."/>
            <person name="Wang A."/>
            <person name="Jiang F."/>
            <person name="Liu H."/>
            <person name="Zhao H."/>
            <person name="Xu D."/>
            <person name="Zhang Y."/>
        </authorList>
    </citation>
    <scope>NUCLEOTIDE SEQUENCE [LARGE SCALE GENOMIC DNA]</scope>
    <source>
        <strain evidence="2">cv. Punajuju</strain>
        <tissue evidence="1">Leaves</tissue>
    </source>
</reference>
<accession>A0ACB9CVA2</accession>
<gene>
    <name evidence="1" type="ORF">L2E82_28277</name>
</gene>